<dbReference type="Gene3D" id="1.10.357.10">
    <property type="entry name" value="Tetracycline Repressor, domain 2"/>
    <property type="match status" value="1"/>
</dbReference>
<feature type="region of interest" description="Disordered" evidence="5">
    <location>
        <begin position="1"/>
        <end position="25"/>
    </location>
</feature>
<dbReference type="SUPFAM" id="SSF48498">
    <property type="entry name" value="Tetracyclin repressor-like, C-terminal domain"/>
    <property type="match status" value="1"/>
</dbReference>
<dbReference type="GO" id="GO:0003700">
    <property type="term" value="F:DNA-binding transcription factor activity"/>
    <property type="evidence" value="ECO:0007669"/>
    <property type="project" value="TreeGrafter"/>
</dbReference>
<dbReference type="OrthoDB" id="9803547at2"/>
<evidence type="ECO:0000313" key="8">
    <source>
        <dbReference type="Proteomes" id="UP000182983"/>
    </source>
</evidence>
<dbReference type="SUPFAM" id="SSF46689">
    <property type="entry name" value="Homeodomain-like"/>
    <property type="match status" value="1"/>
</dbReference>
<dbReference type="InterPro" id="IPR009057">
    <property type="entry name" value="Homeodomain-like_sf"/>
</dbReference>
<organism evidence="7 8">
    <name type="scientific">Magnetospirillum fulvum</name>
    <name type="common">Rhodospirillum fulvum</name>
    <dbReference type="NCBI Taxonomy" id="1082"/>
    <lineage>
        <taxon>Bacteria</taxon>
        <taxon>Pseudomonadati</taxon>
        <taxon>Pseudomonadota</taxon>
        <taxon>Alphaproteobacteria</taxon>
        <taxon>Rhodospirillales</taxon>
        <taxon>Rhodospirillaceae</taxon>
        <taxon>Magnetospirillum</taxon>
    </lineage>
</organism>
<dbReference type="GO" id="GO:0000976">
    <property type="term" value="F:transcription cis-regulatory region binding"/>
    <property type="evidence" value="ECO:0007669"/>
    <property type="project" value="TreeGrafter"/>
</dbReference>
<sequence>MPVPSVPLGSEPSVVPPRRRRRKEARPGEILDAALEVFSAKGFSAARPDEIAALAGISKGTLYLYFPSKEELFKAMVRQTVLPNVGEMERWAAAFDGSATEMFQGLLARIARLFSTHRVGRMPKIIISEATAFPELAQFWIGEVVERAFAVMRSILDRGVAAGEFTPVRAEAVIVLFSPMLMLALWNQSIGPAVGRPLDPEMIAAEAARFLLDGIRVREEAR</sequence>
<dbReference type="Pfam" id="PF16859">
    <property type="entry name" value="TetR_C_11"/>
    <property type="match status" value="1"/>
</dbReference>
<keyword evidence="8" id="KW-1185">Reference proteome</keyword>
<keyword evidence="2 4" id="KW-0238">DNA-binding</keyword>
<name>A0A1H6HN52_MAGFU</name>
<gene>
    <name evidence="7" type="ORF">SAMN04244559_01768</name>
</gene>
<dbReference type="PROSITE" id="PS50977">
    <property type="entry name" value="HTH_TETR_2"/>
    <property type="match status" value="1"/>
</dbReference>
<reference evidence="8" key="1">
    <citation type="submission" date="2016-10" db="EMBL/GenBank/DDBJ databases">
        <authorList>
            <person name="Varghese N."/>
            <person name="Submissions S."/>
        </authorList>
    </citation>
    <scope>NUCLEOTIDE SEQUENCE [LARGE SCALE GENOMIC DNA]</scope>
    <source>
        <strain evidence="8">DSM 13234</strain>
    </source>
</reference>
<dbReference type="Proteomes" id="UP000182983">
    <property type="component" value="Unassembled WGS sequence"/>
</dbReference>
<dbReference type="InterPro" id="IPR050109">
    <property type="entry name" value="HTH-type_TetR-like_transc_reg"/>
</dbReference>
<feature type="domain" description="HTH tetR-type" evidence="6">
    <location>
        <begin position="24"/>
        <end position="84"/>
    </location>
</feature>
<dbReference type="RefSeq" id="WP_074767660.1">
    <property type="nucleotide sequence ID" value="NZ_FNWO01000006.1"/>
</dbReference>
<evidence type="ECO:0000256" key="5">
    <source>
        <dbReference type="SAM" id="MobiDB-lite"/>
    </source>
</evidence>
<evidence type="ECO:0000256" key="4">
    <source>
        <dbReference type="PROSITE-ProRule" id="PRU00335"/>
    </source>
</evidence>
<dbReference type="EMBL" id="FNWO01000006">
    <property type="protein sequence ID" value="SEH35403.1"/>
    <property type="molecule type" value="Genomic_DNA"/>
</dbReference>
<feature type="DNA-binding region" description="H-T-H motif" evidence="4">
    <location>
        <begin position="47"/>
        <end position="66"/>
    </location>
</feature>
<dbReference type="PANTHER" id="PTHR30055">
    <property type="entry name" value="HTH-TYPE TRANSCRIPTIONAL REGULATOR RUTR"/>
    <property type="match status" value="1"/>
</dbReference>
<keyword evidence="1" id="KW-0805">Transcription regulation</keyword>
<dbReference type="PRINTS" id="PR00455">
    <property type="entry name" value="HTHTETR"/>
</dbReference>
<evidence type="ECO:0000259" key="6">
    <source>
        <dbReference type="PROSITE" id="PS50977"/>
    </source>
</evidence>
<dbReference type="Gene3D" id="1.10.10.60">
    <property type="entry name" value="Homeodomain-like"/>
    <property type="match status" value="1"/>
</dbReference>
<dbReference type="InterPro" id="IPR011075">
    <property type="entry name" value="TetR_C"/>
</dbReference>
<dbReference type="AlphaFoldDB" id="A0A1H6HN52"/>
<keyword evidence="3" id="KW-0804">Transcription</keyword>
<proteinExistence type="predicted"/>
<dbReference type="InterPro" id="IPR001647">
    <property type="entry name" value="HTH_TetR"/>
</dbReference>
<evidence type="ECO:0000313" key="7">
    <source>
        <dbReference type="EMBL" id="SEH35403.1"/>
    </source>
</evidence>
<evidence type="ECO:0000256" key="3">
    <source>
        <dbReference type="ARBA" id="ARBA00023163"/>
    </source>
</evidence>
<evidence type="ECO:0000256" key="2">
    <source>
        <dbReference type="ARBA" id="ARBA00023125"/>
    </source>
</evidence>
<evidence type="ECO:0000256" key="1">
    <source>
        <dbReference type="ARBA" id="ARBA00023015"/>
    </source>
</evidence>
<dbReference type="Pfam" id="PF00440">
    <property type="entry name" value="TetR_N"/>
    <property type="match status" value="1"/>
</dbReference>
<dbReference type="FunFam" id="1.10.10.60:FF:000141">
    <property type="entry name" value="TetR family transcriptional regulator"/>
    <property type="match status" value="1"/>
</dbReference>
<dbReference type="PANTHER" id="PTHR30055:SF234">
    <property type="entry name" value="HTH-TYPE TRANSCRIPTIONAL REGULATOR BETI"/>
    <property type="match status" value="1"/>
</dbReference>
<protein>
    <submittedName>
        <fullName evidence="7">Transcriptional regulator, TetR family</fullName>
    </submittedName>
</protein>
<accession>A0A1H6HN52</accession>
<dbReference type="InterPro" id="IPR036271">
    <property type="entry name" value="Tet_transcr_reg_TetR-rel_C_sf"/>
</dbReference>